<accession>A0A0C2JJY9</accession>
<sequence length="264" mass="29053">MNRTTIHLALLTTLTSGAVYAEEREVIDPSDLTRVYTQAAFFVTSDADIRVSSMFTGAWTEDIQFAGFVEGNFGNDSAKRQGKDKFGLDYQKSRAQYFQVHAMDNEFMPRVGLSTDLIHQNGTAGAMKGLGYKDTTLLSVGAIGLINPAYTGGAMVFPNAAYTTGKVFGESADGYMLNLFVTQPIGDSGAFVQAWPEYFNVEGDTVEMESKSFNVMFNAPIKSDRTQWLMTKLEYGSTDITTPDGWSIDGDVELKAEIGVKWFF</sequence>
<dbReference type="OrthoDB" id="5896825at2"/>
<reference evidence="1 2" key="1">
    <citation type="submission" date="2014-11" db="EMBL/GenBank/DDBJ databases">
        <title>Draft Genome Sequence of Vibrio piscirenalis strains CECT 8603T and CECT 8604, two marine Gammaproteobacterium isolated from cultured gilthead sea bream (Sparus aurata).</title>
        <authorList>
            <person name="Arahal D.R."/>
            <person name="Rodrigo-Torres L."/>
            <person name="Lucena T."/>
            <person name="Pujalte M.J."/>
        </authorList>
    </citation>
    <scope>NUCLEOTIDE SEQUENCE [LARGE SCALE GENOMIC DNA]</scope>
    <source>
        <strain evidence="1 2">DCR 1-4-2</strain>
    </source>
</reference>
<dbReference type="Proteomes" id="UP000031672">
    <property type="component" value="Unassembled WGS sequence"/>
</dbReference>
<proteinExistence type="predicted"/>
<keyword evidence="2" id="KW-1185">Reference proteome</keyword>
<dbReference type="AlphaFoldDB" id="A0A0C2JJY9"/>
<gene>
    <name evidence="1" type="ORF">OJ16_15465</name>
</gene>
<protein>
    <submittedName>
        <fullName evidence="1">Uncharacterized protein</fullName>
    </submittedName>
</protein>
<dbReference type="RefSeq" id="WP_040992147.1">
    <property type="nucleotide sequence ID" value="NZ_JTKH01000024.1"/>
</dbReference>
<name>A0A0C2JJY9_9VIBR</name>
<organism evidence="1 2">
    <name type="scientific">Vibrio renipiscarius</name>
    <dbReference type="NCBI Taxonomy" id="1461322"/>
    <lineage>
        <taxon>Bacteria</taxon>
        <taxon>Pseudomonadati</taxon>
        <taxon>Pseudomonadota</taxon>
        <taxon>Gammaproteobacteria</taxon>
        <taxon>Vibrionales</taxon>
        <taxon>Vibrionaceae</taxon>
        <taxon>Vibrio</taxon>
    </lineage>
</organism>
<evidence type="ECO:0000313" key="2">
    <source>
        <dbReference type="Proteomes" id="UP000031672"/>
    </source>
</evidence>
<comment type="caution">
    <text evidence="1">The sequence shown here is derived from an EMBL/GenBank/DDBJ whole genome shotgun (WGS) entry which is preliminary data.</text>
</comment>
<evidence type="ECO:0000313" key="1">
    <source>
        <dbReference type="EMBL" id="KII76209.1"/>
    </source>
</evidence>
<accession>A0A0C2JE32</accession>
<dbReference type="EMBL" id="JTKH01000024">
    <property type="protein sequence ID" value="KII76209.1"/>
    <property type="molecule type" value="Genomic_DNA"/>
</dbReference>